<dbReference type="AlphaFoldDB" id="A0A2P2QIT1"/>
<evidence type="ECO:0000256" key="1">
    <source>
        <dbReference type="SAM" id="MobiDB-lite"/>
    </source>
</evidence>
<accession>A0A2P2QIT1</accession>
<dbReference type="EMBL" id="GGEC01086330">
    <property type="protein sequence ID" value="MBX66814.1"/>
    <property type="molecule type" value="Transcribed_RNA"/>
</dbReference>
<name>A0A2P2QIT1_RHIMU</name>
<feature type="compositionally biased region" description="Basic residues" evidence="1">
    <location>
        <begin position="1"/>
        <end position="10"/>
    </location>
</feature>
<feature type="region of interest" description="Disordered" evidence="1">
    <location>
        <begin position="1"/>
        <end position="20"/>
    </location>
</feature>
<protein>
    <submittedName>
        <fullName evidence="2">Uncharacterized protein</fullName>
    </submittedName>
</protein>
<organism evidence="2">
    <name type="scientific">Rhizophora mucronata</name>
    <name type="common">Asiatic mangrove</name>
    <dbReference type="NCBI Taxonomy" id="61149"/>
    <lineage>
        <taxon>Eukaryota</taxon>
        <taxon>Viridiplantae</taxon>
        <taxon>Streptophyta</taxon>
        <taxon>Embryophyta</taxon>
        <taxon>Tracheophyta</taxon>
        <taxon>Spermatophyta</taxon>
        <taxon>Magnoliopsida</taxon>
        <taxon>eudicotyledons</taxon>
        <taxon>Gunneridae</taxon>
        <taxon>Pentapetalae</taxon>
        <taxon>rosids</taxon>
        <taxon>fabids</taxon>
        <taxon>Malpighiales</taxon>
        <taxon>Rhizophoraceae</taxon>
        <taxon>Rhizophora</taxon>
    </lineage>
</organism>
<reference evidence="2" key="1">
    <citation type="submission" date="2018-02" db="EMBL/GenBank/DDBJ databases">
        <title>Rhizophora mucronata_Transcriptome.</title>
        <authorList>
            <person name="Meera S.P."/>
            <person name="Sreeshan A."/>
            <person name="Augustine A."/>
        </authorList>
    </citation>
    <scope>NUCLEOTIDE SEQUENCE</scope>
    <source>
        <tissue evidence="2">Leaf</tissue>
    </source>
</reference>
<proteinExistence type="predicted"/>
<evidence type="ECO:0000313" key="2">
    <source>
        <dbReference type="EMBL" id="MBX66814.1"/>
    </source>
</evidence>
<sequence length="20" mass="2352">MLLPKLKKLSQLKEPNNEDL</sequence>